<gene>
    <name evidence="1" type="ORF">EV383_4403</name>
</gene>
<name>A0A4Q7V1Z7_PSEST</name>
<proteinExistence type="predicted"/>
<evidence type="ECO:0000313" key="1">
    <source>
        <dbReference type="EMBL" id="RZT87478.1"/>
    </source>
</evidence>
<organism evidence="1 2">
    <name type="scientific">Pseudonocardia sediminis</name>
    <dbReference type="NCBI Taxonomy" id="1397368"/>
    <lineage>
        <taxon>Bacteria</taxon>
        <taxon>Bacillati</taxon>
        <taxon>Actinomycetota</taxon>
        <taxon>Actinomycetes</taxon>
        <taxon>Pseudonocardiales</taxon>
        <taxon>Pseudonocardiaceae</taxon>
        <taxon>Pseudonocardia</taxon>
    </lineage>
</organism>
<reference evidence="1 2" key="1">
    <citation type="submission" date="2019-02" db="EMBL/GenBank/DDBJ databases">
        <title>Sequencing the genomes of 1000 actinobacteria strains.</title>
        <authorList>
            <person name="Klenk H.-P."/>
        </authorList>
    </citation>
    <scope>NUCLEOTIDE SEQUENCE [LARGE SCALE GENOMIC DNA]</scope>
    <source>
        <strain evidence="1 2">DSM 45779</strain>
    </source>
</reference>
<evidence type="ECO:0000313" key="2">
    <source>
        <dbReference type="Proteomes" id="UP000291591"/>
    </source>
</evidence>
<dbReference type="Proteomes" id="UP000291591">
    <property type="component" value="Unassembled WGS sequence"/>
</dbReference>
<comment type="caution">
    <text evidence="1">The sequence shown here is derived from an EMBL/GenBank/DDBJ whole genome shotgun (WGS) entry which is preliminary data.</text>
</comment>
<accession>A0A4Q7V1Z7</accession>
<dbReference type="RefSeq" id="WP_165438446.1">
    <property type="nucleotide sequence ID" value="NZ_SHKL01000001.1"/>
</dbReference>
<dbReference type="EMBL" id="SHKL01000001">
    <property type="protein sequence ID" value="RZT87478.1"/>
    <property type="molecule type" value="Genomic_DNA"/>
</dbReference>
<keyword evidence="2" id="KW-1185">Reference proteome</keyword>
<dbReference type="AlphaFoldDB" id="A0A4Q7V1Z7"/>
<sequence length="56" mass="6387">MANDWLRAVHERLDGCEPRERVPATVKPGECVVRRSSLYPQFLDAGIPPVEDHEED</sequence>
<protein>
    <submittedName>
        <fullName evidence="1">Uncharacterized protein</fullName>
    </submittedName>
</protein>